<feature type="domain" description="Retrotransposon gag" evidence="2">
    <location>
        <begin position="24"/>
        <end position="71"/>
    </location>
</feature>
<keyword evidence="4" id="KW-1185">Reference proteome</keyword>
<evidence type="ECO:0000313" key="4">
    <source>
        <dbReference type="Proteomes" id="UP001151760"/>
    </source>
</evidence>
<accession>A0ABQ5BTJ4</accession>
<dbReference type="Pfam" id="PF03732">
    <property type="entry name" value="Retrotrans_gag"/>
    <property type="match status" value="1"/>
</dbReference>
<feature type="compositionally biased region" description="Basic and acidic residues" evidence="1">
    <location>
        <begin position="273"/>
        <end position="294"/>
    </location>
</feature>
<evidence type="ECO:0000256" key="1">
    <source>
        <dbReference type="SAM" id="MobiDB-lite"/>
    </source>
</evidence>
<reference evidence="3" key="2">
    <citation type="submission" date="2022-01" db="EMBL/GenBank/DDBJ databases">
        <authorList>
            <person name="Yamashiro T."/>
            <person name="Shiraishi A."/>
            <person name="Satake H."/>
            <person name="Nakayama K."/>
        </authorList>
    </citation>
    <scope>NUCLEOTIDE SEQUENCE</scope>
</reference>
<protein>
    <submittedName>
        <fullName evidence="3">MAK10-like protein</fullName>
    </submittedName>
</protein>
<dbReference type="Proteomes" id="UP001151760">
    <property type="component" value="Unassembled WGS sequence"/>
</dbReference>
<proteinExistence type="predicted"/>
<dbReference type="EMBL" id="BQNB010013618">
    <property type="protein sequence ID" value="GJT18180.1"/>
    <property type="molecule type" value="Genomic_DNA"/>
</dbReference>
<feature type="compositionally biased region" description="Basic and acidic residues" evidence="1">
    <location>
        <begin position="420"/>
        <end position="432"/>
    </location>
</feature>
<gene>
    <name evidence="3" type="ORF">Tco_0876886</name>
</gene>
<sequence>MGTMWCLYDLTPSGWWKMDALSMDFASNWLERLPAGSISTSEDLTARFLAQFFPPRRTVKLRNDILMFQQHQAPQGALLIKRPVIVLSTSDRRLIELENQVQCLVEAHLAPNQPVQVNKIASSCEICGGSHDTQYCMENPKQAFVDYATSHNNEMGGKLFTTNQGPRIFNEATNAWKDKPKFNWAQTQTFASPQKGSFSTYSSNMPYRPSSYQTKLERVLNDFNSHQEKRLSSLRTQLKQQEDDVINKINTLWKVVSERFDNASTYDIANDSMAHDEPKEPRTLDDDATKGVDRNLDTANKNTLEKEPRAPMIIVEEVESSSKGDGNETSDLGKEDVIEKEGEWVDVEQPLDLVNVYEDSVYKSLIEKMPSCLLNFDFRIEKGNPSNLKIACMIVYPGTPKEKHSLIISAKLARAKPGMHSREAVMSKDRSGPESLVPCRGSRT</sequence>
<evidence type="ECO:0000259" key="2">
    <source>
        <dbReference type="Pfam" id="PF03732"/>
    </source>
</evidence>
<reference evidence="3" key="1">
    <citation type="journal article" date="2022" name="Int. J. Mol. Sci.">
        <title>Draft Genome of Tanacetum Coccineum: Genomic Comparison of Closely Related Tanacetum-Family Plants.</title>
        <authorList>
            <person name="Yamashiro T."/>
            <person name="Shiraishi A."/>
            <person name="Nakayama K."/>
            <person name="Satake H."/>
        </authorList>
    </citation>
    <scope>NUCLEOTIDE SEQUENCE</scope>
</reference>
<organism evidence="3 4">
    <name type="scientific">Tanacetum coccineum</name>
    <dbReference type="NCBI Taxonomy" id="301880"/>
    <lineage>
        <taxon>Eukaryota</taxon>
        <taxon>Viridiplantae</taxon>
        <taxon>Streptophyta</taxon>
        <taxon>Embryophyta</taxon>
        <taxon>Tracheophyta</taxon>
        <taxon>Spermatophyta</taxon>
        <taxon>Magnoliopsida</taxon>
        <taxon>eudicotyledons</taxon>
        <taxon>Gunneridae</taxon>
        <taxon>Pentapetalae</taxon>
        <taxon>asterids</taxon>
        <taxon>campanulids</taxon>
        <taxon>Asterales</taxon>
        <taxon>Asteraceae</taxon>
        <taxon>Asteroideae</taxon>
        <taxon>Anthemideae</taxon>
        <taxon>Anthemidinae</taxon>
        <taxon>Tanacetum</taxon>
    </lineage>
</organism>
<dbReference type="InterPro" id="IPR005162">
    <property type="entry name" value="Retrotrans_gag_dom"/>
</dbReference>
<name>A0ABQ5BTJ4_9ASTR</name>
<evidence type="ECO:0000313" key="3">
    <source>
        <dbReference type="EMBL" id="GJT18180.1"/>
    </source>
</evidence>
<feature type="region of interest" description="Disordered" evidence="1">
    <location>
        <begin position="418"/>
        <end position="444"/>
    </location>
</feature>
<feature type="region of interest" description="Disordered" evidence="1">
    <location>
        <begin position="271"/>
        <end position="294"/>
    </location>
</feature>
<comment type="caution">
    <text evidence="3">The sequence shown here is derived from an EMBL/GenBank/DDBJ whole genome shotgun (WGS) entry which is preliminary data.</text>
</comment>